<accession>A0A517VTV5</accession>
<gene>
    <name evidence="1" type="ORF">V144x_18920</name>
</gene>
<organism evidence="1 2">
    <name type="scientific">Gimesia aquarii</name>
    <dbReference type="NCBI Taxonomy" id="2527964"/>
    <lineage>
        <taxon>Bacteria</taxon>
        <taxon>Pseudomonadati</taxon>
        <taxon>Planctomycetota</taxon>
        <taxon>Planctomycetia</taxon>
        <taxon>Planctomycetales</taxon>
        <taxon>Planctomycetaceae</taxon>
        <taxon>Gimesia</taxon>
    </lineage>
</organism>
<dbReference type="KEGG" id="gaw:V144x_18920"/>
<sequence>MVYCKFTEPKNVFASSNEQIVVNGNFYQTDRFSIEITDFKTDKVKNSSVETTFQVFLKIHNLQEQKRLWYHSFAPGWSDVGSTDFFSYIRDEHGNTSTIIPIRFGFDGRTLNREMLPLEPTTDVLLFGDWTPKSKNLKMTLAGNQMTDYKDLIFNLELP</sequence>
<dbReference type="AlphaFoldDB" id="A0A517VTV5"/>
<reference evidence="1 2" key="1">
    <citation type="submission" date="2019-03" db="EMBL/GenBank/DDBJ databases">
        <title>Deep-cultivation of Planctomycetes and their phenomic and genomic characterization uncovers novel biology.</title>
        <authorList>
            <person name="Wiegand S."/>
            <person name="Jogler M."/>
            <person name="Boedeker C."/>
            <person name="Pinto D."/>
            <person name="Vollmers J."/>
            <person name="Rivas-Marin E."/>
            <person name="Kohn T."/>
            <person name="Peeters S.H."/>
            <person name="Heuer A."/>
            <person name="Rast P."/>
            <person name="Oberbeckmann S."/>
            <person name="Bunk B."/>
            <person name="Jeske O."/>
            <person name="Meyerdierks A."/>
            <person name="Storesund J.E."/>
            <person name="Kallscheuer N."/>
            <person name="Luecker S."/>
            <person name="Lage O.M."/>
            <person name="Pohl T."/>
            <person name="Merkel B.J."/>
            <person name="Hornburger P."/>
            <person name="Mueller R.-W."/>
            <person name="Bruemmer F."/>
            <person name="Labrenz M."/>
            <person name="Spormann A.M."/>
            <person name="Op den Camp H."/>
            <person name="Overmann J."/>
            <person name="Amann R."/>
            <person name="Jetten M.S.M."/>
            <person name="Mascher T."/>
            <person name="Medema M.H."/>
            <person name="Devos D.P."/>
            <person name="Kaster A.-K."/>
            <person name="Ovreas L."/>
            <person name="Rohde M."/>
            <person name="Galperin M.Y."/>
            <person name="Jogler C."/>
        </authorList>
    </citation>
    <scope>NUCLEOTIDE SEQUENCE [LARGE SCALE GENOMIC DNA]</scope>
    <source>
        <strain evidence="1 2">V144</strain>
    </source>
</reference>
<proteinExistence type="predicted"/>
<protein>
    <submittedName>
        <fullName evidence="1">Uncharacterized protein</fullName>
    </submittedName>
</protein>
<name>A0A517VTV5_9PLAN</name>
<dbReference type="Proteomes" id="UP000318704">
    <property type="component" value="Chromosome"/>
</dbReference>
<dbReference type="EMBL" id="CP037920">
    <property type="protein sequence ID" value="QDT96435.1"/>
    <property type="molecule type" value="Genomic_DNA"/>
</dbReference>
<evidence type="ECO:0000313" key="2">
    <source>
        <dbReference type="Proteomes" id="UP000318704"/>
    </source>
</evidence>
<evidence type="ECO:0000313" key="1">
    <source>
        <dbReference type="EMBL" id="QDT96435.1"/>
    </source>
</evidence>